<evidence type="ECO:0000259" key="7">
    <source>
        <dbReference type="Pfam" id="PF13396"/>
    </source>
</evidence>
<feature type="transmembrane region" description="Helical" evidence="6">
    <location>
        <begin position="39"/>
        <end position="64"/>
    </location>
</feature>
<feature type="transmembrane region" description="Helical" evidence="6">
    <location>
        <begin position="6"/>
        <end position="27"/>
    </location>
</feature>
<feature type="domain" description="Cardiolipin synthase N-terminal" evidence="7">
    <location>
        <begin position="17"/>
        <end position="57"/>
    </location>
</feature>
<keyword evidence="3 6" id="KW-0812">Transmembrane</keyword>
<dbReference type="Proteomes" id="UP000290365">
    <property type="component" value="Chromosome"/>
</dbReference>
<evidence type="ECO:0000256" key="4">
    <source>
        <dbReference type="ARBA" id="ARBA00022989"/>
    </source>
</evidence>
<evidence type="ECO:0000256" key="2">
    <source>
        <dbReference type="ARBA" id="ARBA00022475"/>
    </source>
</evidence>
<dbReference type="AlphaFoldDB" id="A0A4P6JX72"/>
<keyword evidence="4 6" id="KW-1133">Transmembrane helix</keyword>
<evidence type="ECO:0000313" key="9">
    <source>
        <dbReference type="Proteomes" id="UP000290365"/>
    </source>
</evidence>
<accession>A0A4P6JX72</accession>
<keyword evidence="2" id="KW-1003">Cell membrane</keyword>
<comment type="subcellular location">
    <subcellularLocation>
        <location evidence="1">Cell membrane</location>
        <topology evidence="1">Multi-pass membrane protein</topology>
    </subcellularLocation>
</comment>
<evidence type="ECO:0000256" key="5">
    <source>
        <dbReference type="ARBA" id="ARBA00023136"/>
    </source>
</evidence>
<organism evidence="8 9">
    <name type="scientific">Ktedonosporobacter rubrisoli</name>
    <dbReference type="NCBI Taxonomy" id="2509675"/>
    <lineage>
        <taxon>Bacteria</taxon>
        <taxon>Bacillati</taxon>
        <taxon>Chloroflexota</taxon>
        <taxon>Ktedonobacteria</taxon>
        <taxon>Ktedonobacterales</taxon>
        <taxon>Ktedonosporobacteraceae</taxon>
        <taxon>Ktedonosporobacter</taxon>
    </lineage>
</organism>
<gene>
    <name evidence="8" type="ORF">EPA93_31960</name>
</gene>
<dbReference type="GO" id="GO:0005886">
    <property type="term" value="C:plasma membrane"/>
    <property type="evidence" value="ECO:0007669"/>
    <property type="project" value="UniProtKB-SubCell"/>
</dbReference>
<sequence length="109" mass="12340">MIPGFHALDLIIFLFIALNLPMLLHCLLNRALSWKQKVLWLLVIGLCHILGALLYFCVVLVGGLGKKKPSLYSTPANEIFSMARQDPPSEEFPLTIYEQPQASYPEDKR</sequence>
<name>A0A4P6JX72_KTERU</name>
<proteinExistence type="predicted"/>
<dbReference type="InterPro" id="IPR027379">
    <property type="entry name" value="CLS_N"/>
</dbReference>
<dbReference type="EMBL" id="CP035758">
    <property type="protein sequence ID" value="QBD80339.1"/>
    <property type="molecule type" value="Genomic_DNA"/>
</dbReference>
<evidence type="ECO:0000256" key="6">
    <source>
        <dbReference type="SAM" id="Phobius"/>
    </source>
</evidence>
<dbReference type="Pfam" id="PF13396">
    <property type="entry name" value="PLDc_N"/>
    <property type="match status" value="1"/>
</dbReference>
<dbReference type="KEGG" id="kbs:EPA93_31960"/>
<evidence type="ECO:0000256" key="3">
    <source>
        <dbReference type="ARBA" id="ARBA00022692"/>
    </source>
</evidence>
<reference evidence="8 9" key="1">
    <citation type="submission" date="2019-01" db="EMBL/GenBank/DDBJ databases">
        <title>Ktedonosporobacter rubrisoli SCAWS-G2.</title>
        <authorList>
            <person name="Huang Y."/>
            <person name="Yan B."/>
        </authorList>
    </citation>
    <scope>NUCLEOTIDE SEQUENCE [LARGE SCALE GENOMIC DNA]</scope>
    <source>
        <strain evidence="8 9">SCAWS-G2</strain>
    </source>
</reference>
<evidence type="ECO:0000256" key="1">
    <source>
        <dbReference type="ARBA" id="ARBA00004651"/>
    </source>
</evidence>
<keyword evidence="9" id="KW-1185">Reference proteome</keyword>
<keyword evidence="5 6" id="KW-0472">Membrane</keyword>
<protein>
    <recommendedName>
        <fullName evidence="7">Cardiolipin synthase N-terminal domain-containing protein</fullName>
    </recommendedName>
</protein>
<evidence type="ECO:0000313" key="8">
    <source>
        <dbReference type="EMBL" id="QBD80339.1"/>
    </source>
</evidence>